<comment type="caution">
    <text evidence="3">The sequence shown here is derived from an EMBL/GenBank/DDBJ whole genome shotgun (WGS) entry which is preliminary data.</text>
</comment>
<proteinExistence type="predicted"/>
<keyword evidence="2" id="KW-1133">Transmembrane helix</keyword>
<feature type="compositionally biased region" description="Low complexity" evidence="1">
    <location>
        <begin position="15"/>
        <end position="29"/>
    </location>
</feature>
<evidence type="ECO:0000256" key="2">
    <source>
        <dbReference type="SAM" id="Phobius"/>
    </source>
</evidence>
<reference evidence="3 4" key="1">
    <citation type="submission" date="2024-06" db="EMBL/GenBank/DDBJ databases">
        <title>The Natural Products Discovery Center: Release of the First 8490 Sequenced Strains for Exploring Actinobacteria Biosynthetic Diversity.</title>
        <authorList>
            <person name="Kalkreuter E."/>
            <person name="Kautsar S.A."/>
            <person name="Yang D."/>
            <person name="Bader C.D."/>
            <person name="Teijaro C.N."/>
            <person name="Fluegel L."/>
            <person name="Davis C.M."/>
            <person name="Simpson J.R."/>
            <person name="Lauterbach L."/>
            <person name="Steele A.D."/>
            <person name="Gui C."/>
            <person name="Meng S."/>
            <person name="Li G."/>
            <person name="Viehrig K."/>
            <person name="Ye F."/>
            <person name="Su P."/>
            <person name="Kiefer A.F."/>
            <person name="Nichols A."/>
            <person name="Cepeda A.J."/>
            <person name="Yan W."/>
            <person name="Fan B."/>
            <person name="Jiang Y."/>
            <person name="Adhikari A."/>
            <person name="Zheng C.-J."/>
            <person name="Schuster L."/>
            <person name="Cowan T.M."/>
            <person name="Smanski M.J."/>
            <person name="Chevrette M.G."/>
            <person name="De Carvalho L.P.S."/>
            <person name="Shen B."/>
        </authorList>
    </citation>
    <scope>NUCLEOTIDE SEQUENCE [LARGE SCALE GENOMIC DNA]</scope>
    <source>
        <strain evidence="3 4">NPDC048946</strain>
    </source>
</reference>
<gene>
    <name evidence="3" type="ORF">AB0C36_12585</name>
</gene>
<dbReference type="EMBL" id="JBEZFP010000025">
    <property type="protein sequence ID" value="MEU8134335.1"/>
    <property type="molecule type" value="Genomic_DNA"/>
</dbReference>
<organism evidence="3 4">
    <name type="scientific">Streptodolium elevatio</name>
    <dbReference type="NCBI Taxonomy" id="3157996"/>
    <lineage>
        <taxon>Bacteria</taxon>
        <taxon>Bacillati</taxon>
        <taxon>Actinomycetota</taxon>
        <taxon>Actinomycetes</taxon>
        <taxon>Kitasatosporales</taxon>
        <taxon>Streptomycetaceae</taxon>
        <taxon>Streptodolium</taxon>
    </lineage>
</organism>
<sequence>MAAESEQADESGGLPTPDSSPAAAGADDASNTDDPDGTTREGNTAGTDTAGADDVDHADGTDNASEVPELSDTADTSDDGEEIRPEDVREGVVDLVAYAVGAVALILLGYFTQRDVLTWTRGPFTVVVIIMAVHWVGRRVQARREKVGGAR</sequence>
<evidence type="ECO:0000313" key="4">
    <source>
        <dbReference type="Proteomes" id="UP001551482"/>
    </source>
</evidence>
<dbReference type="RefSeq" id="WP_358352903.1">
    <property type="nucleotide sequence ID" value="NZ_JBEZFP010000025.1"/>
</dbReference>
<keyword evidence="2" id="KW-0812">Transmembrane</keyword>
<keyword evidence="2" id="KW-0472">Membrane</keyword>
<dbReference type="Proteomes" id="UP001551482">
    <property type="component" value="Unassembled WGS sequence"/>
</dbReference>
<evidence type="ECO:0000256" key="1">
    <source>
        <dbReference type="SAM" id="MobiDB-lite"/>
    </source>
</evidence>
<protein>
    <submittedName>
        <fullName evidence="3">Uncharacterized protein</fullName>
    </submittedName>
</protein>
<keyword evidence="4" id="KW-1185">Reference proteome</keyword>
<feature type="transmembrane region" description="Helical" evidence="2">
    <location>
        <begin position="118"/>
        <end position="136"/>
    </location>
</feature>
<accession>A0ABV3DF07</accession>
<name>A0ABV3DF07_9ACTN</name>
<evidence type="ECO:0000313" key="3">
    <source>
        <dbReference type="EMBL" id="MEU8134335.1"/>
    </source>
</evidence>
<feature type="transmembrane region" description="Helical" evidence="2">
    <location>
        <begin position="92"/>
        <end position="112"/>
    </location>
</feature>
<feature type="compositionally biased region" description="Low complexity" evidence="1">
    <location>
        <begin position="42"/>
        <end position="52"/>
    </location>
</feature>
<feature type="region of interest" description="Disordered" evidence="1">
    <location>
        <begin position="1"/>
        <end position="88"/>
    </location>
</feature>